<accession>A0A1F6D1X3</accession>
<protein>
    <submittedName>
        <fullName evidence="2">Uncharacterized protein</fullName>
    </submittedName>
</protein>
<organism evidence="2 3">
    <name type="scientific">Candidatus Kaiserbacteria bacterium RIFCSPHIGHO2_02_FULL_49_11</name>
    <dbReference type="NCBI Taxonomy" id="1798489"/>
    <lineage>
        <taxon>Bacteria</taxon>
        <taxon>Candidatus Kaiseribacteriota</taxon>
    </lineage>
</organism>
<reference evidence="2 3" key="1">
    <citation type="journal article" date="2016" name="Nat. Commun.">
        <title>Thousands of microbial genomes shed light on interconnected biogeochemical processes in an aquifer system.</title>
        <authorList>
            <person name="Anantharaman K."/>
            <person name="Brown C.T."/>
            <person name="Hug L.A."/>
            <person name="Sharon I."/>
            <person name="Castelle C.J."/>
            <person name="Probst A.J."/>
            <person name="Thomas B.C."/>
            <person name="Singh A."/>
            <person name="Wilkins M.J."/>
            <person name="Karaoz U."/>
            <person name="Brodie E.L."/>
            <person name="Williams K.H."/>
            <person name="Hubbard S.S."/>
            <person name="Banfield J.F."/>
        </authorList>
    </citation>
    <scope>NUCLEOTIDE SEQUENCE [LARGE SCALE GENOMIC DNA]</scope>
</reference>
<gene>
    <name evidence="2" type="ORF">A3D62_00320</name>
</gene>
<evidence type="ECO:0000313" key="2">
    <source>
        <dbReference type="EMBL" id="OGG55375.1"/>
    </source>
</evidence>
<comment type="caution">
    <text evidence="2">The sequence shown here is derived from an EMBL/GenBank/DDBJ whole genome shotgun (WGS) entry which is preliminary data.</text>
</comment>
<proteinExistence type="predicted"/>
<sequence>MEKTPSTTDRKTLNDSLRDATKEESSLSNLPLAYAEIVRSQISYLDADKRKEAIGLIRSWADYAKKHGVSDADPFSVRYHITHFAEESFGKQREHVALQEVGIGDVSQGGSTYEQAIAPFVSPEILDDQNVAVVGGTARVALKMHAGVTIKDELPINDVDIVVSTDADIPATARKYKVDLAGAKIIDGNVRTALPDLITNFDCTMNQVAVHEGKLLFSEKALRDTREGNIRLIAKEDPLFGSEGVLMPDGNVYLNRNGFYRGLSFLLRGKGQRLIVSKENIEREKDNIGRYWLVMLFVKIMPMKDDAARQEAIAHWHEIAKRIGSTQTEGSESFLNELITKYPETKAYSGAEGAFDTDAQVRWLIGRLTSKAVDKIYGQERVDLPATYTEANLELSDTTNAYNYSSFTQAVKSISETQK</sequence>
<dbReference type="EMBL" id="MFLC01000003">
    <property type="protein sequence ID" value="OGG55375.1"/>
    <property type="molecule type" value="Genomic_DNA"/>
</dbReference>
<dbReference type="Proteomes" id="UP000177659">
    <property type="component" value="Unassembled WGS sequence"/>
</dbReference>
<evidence type="ECO:0000313" key="3">
    <source>
        <dbReference type="Proteomes" id="UP000177659"/>
    </source>
</evidence>
<evidence type="ECO:0000256" key="1">
    <source>
        <dbReference type="SAM" id="MobiDB-lite"/>
    </source>
</evidence>
<dbReference type="AlphaFoldDB" id="A0A1F6D1X3"/>
<name>A0A1F6D1X3_9BACT</name>
<feature type="region of interest" description="Disordered" evidence="1">
    <location>
        <begin position="1"/>
        <end position="22"/>
    </location>
</feature>